<protein>
    <submittedName>
        <fullName evidence="8">Uncharacterized protein</fullName>
    </submittedName>
</protein>
<dbReference type="PANTHER" id="PTHR45660">
    <property type="entry name" value="HISTONE-LYSINE N-METHYLTRANSFERASE SETMAR"/>
    <property type="match status" value="1"/>
</dbReference>
<dbReference type="Proteomes" id="UP000639772">
    <property type="component" value="Unassembled WGS sequence"/>
</dbReference>
<evidence type="ECO:0000313" key="9">
    <source>
        <dbReference type="Proteomes" id="UP000639772"/>
    </source>
</evidence>
<dbReference type="GO" id="GO:0005634">
    <property type="term" value="C:nucleus"/>
    <property type="evidence" value="ECO:0007669"/>
    <property type="project" value="UniProtKB-SubCell"/>
</dbReference>
<keyword evidence="2" id="KW-0158">Chromosome</keyword>
<dbReference type="GO" id="GO:0042054">
    <property type="term" value="F:histone methyltransferase activity"/>
    <property type="evidence" value="ECO:0007669"/>
    <property type="project" value="InterPro"/>
</dbReference>
<dbReference type="PROSITE" id="PS50280">
    <property type="entry name" value="SET"/>
    <property type="match status" value="1"/>
</dbReference>
<evidence type="ECO:0000259" key="5">
    <source>
        <dbReference type="PROSITE" id="PS50280"/>
    </source>
</evidence>
<gene>
    <name evidence="8" type="ORF">HPP92_028729</name>
</gene>
<dbReference type="Gene3D" id="2.30.280.10">
    <property type="entry name" value="SRA-YDG"/>
    <property type="match status" value="1"/>
</dbReference>
<organism evidence="8 9">
    <name type="scientific">Vanilla planifolia</name>
    <name type="common">Vanilla</name>
    <dbReference type="NCBI Taxonomy" id="51239"/>
    <lineage>
        <taxon>Eukaryota</taxon>
        <taxon>Viridiplantae</taxon>
        <taxon>Streptophyta</taxon>
        <taxon>Embryophyta</taxon>
        <taxon>Tracheophyta</taxon>
        <taxon>Spermatophyta</taxon>
        <taxon>Magnoliopsida</taxon>
        <taxon>Liliopsida</taxon>
        <taxon>Asparagales</taxon>
        <taxon>Orchidaceae</taxon>
        <taxon>Vanilloideae</taxon>
        <taxon>Vanilleae</taxon>
        <taxon>Vanilla</taxon>
    </lineage>
</organism>
<comment type="caution">
    <text evidence="8">The sequence shown here is derived from an EMBL/GenBank/DDBJ whole genome shotgun (WGS) entry which is preliminary data.</text>
</comment>
<evidence type="ECO:0000256" key="4">
    <source>
        <dbReference type="PROSITE-ProRule" id="PRU00358"/>
    </source>
</evidence>
<dbReference type="InterPro" id="IPR001214">
    <property type="entry name" value="SET_dom"/>
</dbReference>
<dbReference type="SMART" id="SM00317">
    <property type="entry name" value="SET"/>
    <property type="match status" value="1"/>
</dbReference>
<evidence type="ECO:0000256" key="3">
    <source>
        <dbReference type="ARBA" id="ARBA00023242"/>
    </source>
</evidence>
<dbReference type="InterPro" id="IPR015947">
    <property type="entry name" value="PUA-like_sf"/>
</dbReference>
<evidence type="ECO:0000259" key="7">
    <source>
        <dbReference type="PROSITE" id="PS51015"/>
    </source>
</evidence>
<feature type="domain" description="YDG" evidence="7">
    <location>
        <begin position="15"/>
        <end position="160"/>
    </location>
</feature>
<dbReference type="Gene3D" id="2.170.270.10">
    <property type="entry name" value="SET domain"/>
    <property type="match status" value="2"/>
</dbReference>
<dbReference type="InterPro" id="IPR036987">
    <property type="entry name" value="SRA-YDG_sf"/>
</dbReference>
<dbReference type="PROSITE" id="PS51015">
    <property type="entry name" value="YDG"/>
    <property type="match status" value="1"/>
</dbReference>
<dbReference type="AlphaFoldDB" id="A0A835P4B4"/>
<dbReference type="SMART" id="SM00468">
    <property type="entry name" value="PreSET"/>
    <property type="match status" value="1"/>
</dbReference>
<evidence type="ECO:0000259" key="6">
    <source>
        <dbReference type="PROSITE" id="PS50867"/>
    </source>
</evidence>
<dbReference type="EMBL" id="JADCNM010000559">
    <property type="protein sequence ID" value="KAG0446645.1"/>
    <property type="molecule type" value="Genomic_DNA"/>
</dbReference>
<dbReference type="SMART" id="SM00466">
    <property type="entry name" value="SRA"/>
    <property type="match status" value="1"/>
</dbReference>
<dbReference type="GO" id="GO:0003690">
    <property type="term" value="F:double-stranded DNA binding"/>
    <property type="evidence" value="ECO:0007669"/>
    <property type="project" value="TreeGrafter"/>
</dbReference>
<dbReference type="PANTHER" id="PTHR45660:SF13">
    <property type="entry name" value="HISTONE-LYSINE N-METHYLTRANSFERASE SETMAR"/>
    <property type="match status" value="1"/>
</dbReference>
<dbReference type="SUPFAM" id="SSF88697">
    <property type="entry name" value="PUA domain-like"/>
    <property type="match status" value="1"/>
</dbReference>
<dbReference type="InterPro" id="IPR007728">
    <property type="entry name" value="Pre-SET_dom"/>
</dbReference>
<dbReference type="PROSITE" id="PS50867">
    <property type="entry name" value="PRE_SET"/>
    <property type="match status" value="1"/>
</dbReference>
<evidence type="ECO:0000256" key="1">
    <source>
        <dbReference type="ARBA" id="ARBA00004286"/>
    </source>
</evidence>
<accession>A0A835P4B4</accession>
<evidence type="ECO:0000313" key="8">
    <source>
        <dbReference type="EMBL" id="KAG0446645.1"/>
    </source>
</evidence>
<dbReference type="InterPro" id="IPR051357">
    <property type="entry name" value="H3K9_HMTase_SUVAR3-9"/>
</dbReference>
<dbReference type="InterPro" id="IPR003105">
    <property type="entry name" value="SRA_YDG"/>
</dbReference>
<dbReference type="SUPFAM" id="SSF82199">
    <property type="entry name" value="SET domain"/>
    <property type="match status" value="1"/>
</dbReference>
<feature type="domain" description="Pre-SET" evidence="6">
    <location>
        <begin position="234"/>
        <end position="295"/>
    </location>
</feature>
<comment type="subcellular location">
    <subcellularLocation>
        <location evidence="1">Chromosome</location>
    </subcellularLocation>
    <subcellularLocation>
        <location evidence="4">Nucleus</location>
    </subcellularLocation>
</comment>
<dbReference type="InterPro" id="IPR046341">
    <property type="entry name" value="SET_dom_sf"/>
</dbReference>
<name>A0A835P4B4_VANPL</name>
<evidence type="ECO:0000256" key="2">
    <source>
        <dbReference type="ARBA" id="ARBA00022454"/>
    </source>
</evidence>
<proteinExistence type="predicted"/>
<dbReference type="Pfam" id="PF02182">
    <property type="entry name" value="SAD_SRA"/>
    <property type="match status" value="1"/>
</dbReference>
<dbReference type="Pfam" id="PF05033">
    <property type="entry name" value="Pre-SET"/>
    <property type="match status" value="1"/>
</dbReference>
<dbReference type="GO" id="GO:0005694">
    <property type="term" value="C:chromosome"/>
    <property type="evidence" value="ECO:0007669"/>
    <property type="project" value="UniProtKB-SubCell"/>
</dbReference>
<keyword evidence="3 4" id="KW-0539">Nucleus</keyword>
<feature type="domain" description="SET" evidence="5">
    <location>
        <begin position="298"/>
        <end position="414"/>
    </location>
</feature>
<dbReference type="OrthoDB" id="5792673at2759"/>
<reference evidence="8 9" key="1">
    <citation type="journal article" date="2020" name="Nat. Food">
        <title>A phased Vanilla planifolia genome enables genetic improvement of flavour and production.</title>
        <authorList>
            <person name="Hasing T."/>
            <person name="Tang H."/>
            <person name="Brym M."/>
            <person name="Khazi F."/>
            <person name="Huang T."/>
            <person name="Chambers A.H."/>
        </authorList>
    </citation>
    <scope>NUCLEOTIDE SEQUENCE [LARGE SCALE GENOMIC DNA]</scope>
    <source>
        <tissue evidence="8">Leaf</tissue>
    </source>
</reference>
<sequence length="446" mass="49800">MYSNDLRINGEKSVGAVPDIEVGDIFYFTAEMSLVGLHLPFVGGIDYKILPLEYEESIAVRVVAYGGYQNEDNDVNVLIYSGQGCPRKKKTNEMMDQKLEKGNLALERSLHRLNVGRVIRTQWDLSCPSGKLYIYDGLITQSWLDKRSSGANVFKYKLLKEPGQPDGVALWKMAQRWKENSFIHSNIVLPDISLGIETTPVCVVNELDDERGSHFSYVTKVTYPGSMHTGTDLQGCMCDGVCNPGDAACSCAQRNGGFLPYLSNGLLVRRSPIIYECNANCWCDMNCQNRVTQKGAKLHLEIFRTQDCGWGVRSLDPIRAVIDDIKAVNKEGEEDEYIFQPLASNKTLKRNHGPEMIGGSGFVESQDVVKPLSIIISAKIQPVQHDHDNEGYPHIMFFAIKHIPPMTELTYDYGLSGPVADTGHMSTAVGHRRTKKCLYDPSFSQK</sequence>
<dbReference type="GO" id="GO:0008270">
    <property type="term" value="F:zinc ion binding"/>
    <property type="evidence" value="ECO:0007669"/>
    <property type="project" value="InterPro"/>
</dbReference>